<dbReference type="Pfam" id="PF04338">
    <property type="entry name" value="DUF481"/>
    <property type="match status" value="1"/>
</dbReference>
<feature type="region of interest" description="Disordered" evidence="1">
    <location>
        <begin position="310"/>
        <end position="331"/>
    </location>
</feature>
<gene>
    <name evidence="2" type="ORF">C4F51_14380</name>
</gene>
<organism evidence="2 3">
    <name type="scientific">Cellvibrio polysaccharolyticus</name>
    <dbReference type="NCBI Taxonomy" id="2082724"/>
    <lineage>
        <taxon>Bacteria</taxon>
        <taxon>Pseudomonadati</taxon>
        <taxon>Pseudomonadota</taxon>
        <taxon>Gammaproteobacteria</taxon>
        <taxon>Cellvibrionales</taxon>
        <taxon>Cellvibrionaceae</taxon>
        <taxon>Cellvibrio</taxon>
    </lineage>
</organism>
<dbReference type="Proteomes" id="UP000652567">
    <property type="component" value="Unassembled WGS sequence"/>
</dbReference>
<dbReference type="EMBL" id="PRDL01000001">
    <property type="protein sequence ID" value="MBE8718379.1"/>
    <property type="molecule type" value="Genomic_DNA"/>
</dbReference>
<dbReference type="AlphaFoldDB" id="A0A928YUV8"/>
<evidence type="ECO:0000313" key="3">
    <source>
        <dbReference type="Proteomes" id="UP000652567"/>
    </source>
</evidence>
<sequence length="331" mass="38390">MIVLLWVPLVQAGHIELLNGDRVAGELVRVDGDNLVWNTVNFGVQNIPKQRIKNFSSSTPLKINGNRTPCIVEKMEQENLVYYCGLRSRMNRVSLLSIKAMVPYEDFVEEKYTHHGRLSLLGTYARGNEVRDEWNLQTEMSLRKSEWRHNFIGEYAETALGEANSPKKWNTGYSVDWFFRERWFWYNNMEVGADERKGTEAYYVFGSGAGYQFWESRDSALSMNLGVAYFGEEYQESADAFEDDDNFSAGRSTMNFRHTLPWGVGFFHVNEFMQSFDSSSNWRLKSTTGLSTMLISRIYSEIKLDYSIDKEPRPDKESKDTRLSLGVSYKW</sequence>
<comment type="caution">
    <text evidence="2">The sequence shown here is derived from an EMBL/GenBank/DDBJ whole genome shotgun (WGS) entry which is preliminary data.</text>
</comment>
<reference evidence="2" key="1">
    <citation type="submission" date="2018-07" db="EMBL/GenBank/DDBJ databases">
        <title>Genome assembly of strain Ka43.</title>
        <authorList>
            <person name="Kukolya J."/>
            <person name="Nagy I."/>
            <person name="Horvath B."/>
            <person name="Toth A."/>
        </authorList>
    </citation>
    <scope>NUCLEOTIDE SEQUENCE</scope>
    <source>
        <strain evidence="2">KB43</strain>
    </source>
</reference>
<evidence type="ECO:0000313" key="2">
    <source>
        <dbReference type="EMBL" id="MBE8718379.1"/>
    </source>
</evidence>
<keyword evidence="3" id="KW-1185">Reference proteome</keyword>
<evidence type="ECO:0000256" key="1">
    <source>
        <dbReference type="SAM" id="MobiDB-lite"/>
    </source>
</evidence>
<feature type="compositionally biased region" description="Basic and acidic residues" evidence="1">
    <location>
        <begin position="310"/>
        <end position="322"/>
    </location>
</feature>
<name>A0A928YUV8_9GAMM</name>
<protein>
    <submittedName>
        <fullName evidence="2">DUF481 domain-containing protein</fullName>
    </submittedName>
</protein>
<proteinExistence type="predicted"/>
<dbReference type="InterPro" id="IPR007433">
    <property type="entry name" value="DUF481"/>
</dbReference>
<accession>A0A928YUV8</accession>